<dbReference type="Gene3D" id="1.10.10.60">
    <property type="entry name" value="Homeodomain-like"/>
    <property type="match status" value="2"/>
</dbReference>
<dbReference type="PROSITE" id="PS01124">
    <property type="entry name" value="HTH_ARAC_FAMILY_2"/>
    <property type="match status" value="1"/>
</dbReference>
<gene>
    <name evidence="5" type="ORF">IAB60_07780</name>
</gene>
<dbReference type="SMART" id="SM00342">
    <property type="entry name" value="HTH_ARAC"/>
    <property type="match status" value="1"/>
</dbReference>
<protein>
    <submittedName>
        <fullName evidence="5">Helix-turn-helix transcriptional regulator</fullName>
    </submittedName>
</protein>
<reference evidence="5" key="2">
    <citation type="journal article" date="2021" name="PeerJ">
        <title>Extensive microbial diversity within the chicken gut microbiome revealed by metagenomics and culture.</title>
        <authorList>
            <person name="Gilroy R."/>
            <person name="Ravi A."/>
            <person name="Getino M."/>
            <person name="Pursley I."/>
            <person name="Horton D.L."/>
            <person name="Alikhan N.F."/>
            <person name="Baker D."/>
            <person name="Gharbi K."/>
            <person name="Hall N."/>
            <person name="Watson M."/>
            <person name="Adriaenssens E.M."/>
            <person name="Foster-Nyarko E."/>
            <person name="Jarju S."/>
            <person name="Secka A."/>
            <person name="Antonio M."/>
            <person name="Oren A."/>
            <person name="Chaudhuri R.R."/>
            <person name="La Ragione R."/>
            <person name="Hildebrand F."/>
            <person name="Pallen M.J."/>
        </authorList>
    </citation>
    <scope>NUCLEOTIDE SEQUENCE</scope>
    <source>
        <strain evidence="5">CHK123-3438</strain>
    </source>
</reference>
<organism evidence="5 6">
    <name type="scientific">Candidatus Caccovicinus merdipullorum</name>
    <dbReference type="NCBI Taxonomy" id="2840724"/>
    <lineage>
        <taxon>Bacteria</taxon>
        <taxon>Bacillati</taxon>
        <taxon>Bacillota</taxon>
        <taxon>Clostridia</taxon>
        <taxon>Eubacteriales</taxon>
        <taxon>Candidatus Caccovicinus</taxon>
    </lineage>
</organism>
<dbReference type="AlphaFoldDB" id="A0A9D1GK62"/>
<sequence length="236" mass="27529">YCFDLLSSPAPQDEKEADEKERLCRQMEELLLSQKQEEYEKAYLRLCRCISRTCSYSRENACYQFLSTLGRFADRLSQARISCPRPEEARLLAEGIALENYQQMTELFRSSFLELFQAVKKQALSSGRREIDIAADYIEEHYAEPLTLEILAGVVHMNPYYFSSYFKKNMGINFKDYLGTVRLRHAMTLLVSTDRMTYDIAAACGFPDARAFSDLFQKTYGEKPSKYRKRLRENQP</sequence>
<dbReference type="SUPFAM" id="SSF46689">
    <property type="entry name" value="Homeodomain-like"/>
    <property type="match status" value="2"/>
</dbReference>
<dbReference type="PANTHER" id="PTHR43280:SF28">
    <property type="entry name" value="HTH-TYPE TRANSCRIPTIONAL ACTIVATOR RHAS"/>
    <property type="match status" value="1"/>
</dbReference>
<reference evidence="5" key="1">
    <citation type="submission" date="2020-10" db="EMBL/GenBank/DDBJ databases">
        <authorList>
            <person name="Gilroy R."/>
        </authorList>
    </citation>
    <scope>NUCLEOTIDE SEQUENCE</scope>
    <source>
        <strain evidence="5">CHK123-3438</strain>
    </source>
</reference>
<comment type="caution">
    <text evidence="5">The sequence shown here is derived from an EMBL/GenBank/DDBJ whole genome shotgun (WGS) entry which is preliminary data.</text>
</comment>
<dbReference type="Proteomes" id="UP000886860">
    <property type="component" value="Unassembled WGS sequence"/>
</dbReference>
<keyword evidence="3" id="KW-0804">Transcription</keyword>
<keyword evidence="1" id="KW-0805">Transcription regulation</keyword>
<dbReference type="GO" id="GO:0003700">
    <property type="term" value="F:DNA-binding transcription factor activity"/>
    <property type="evidence" value="ECO:0007669"/>
    <property type="project" value="InterPro"/>
</dbReference>
<accession>A0A9D1GK62</accession>
<name>A0A9D1GK62_9FIRM</name>
<dbReference type="Pfam" id="PF12833">
    <property type="entry name" value="HTH_18"/>
    <property type="match status" value="1"/>
</dbReference>
<evidence type="ECO:0000313" key="6">
    <source>
        <dbReference type="Proteomes" id="UP000886860"/>
    </source>
</evidence>
<proteinExistence type="predicted"/>
<dbReference type="InterPro" id="IPR009057">
    <property type="entry name" value="Homeodomain-like_sf"/>
</dbReference>
<evidence type="ECO:0000259" key="4">
    <source>
        <dbReference type="PROSITE" id="PS01124"/>
    </source>
</evidence>
<evidence type="ECO:0000256" key="2">
    <source>
        <dbReference type="ARBA" id="ARBA00023125"/>
    </source>
</evidence>
<evidence type="ECO:0000313" key="5">
    <source>
        <dbReference type="EMBL" id="HIT41977.1"/>
    </source>
</evidence>
<dbReference type="InterPro" id="IPR018060">
    <property type="entry name" value="HTH_AraC"/>
</dbReference>
<dbReference type="PANTHER" id="PTHR43280">
    <property type="entry name" value="ARAC-FAMILY TRANSCRIPTIONAL REGULATOR"/>
    <property type="match status" value="1"/>
</dbReference>
<feature type="domain" description="HTH araC/xylS-type" evidence="4">
    <location>
        <begin position="132"/>
        <end position="230"/>
    </location>
</feature>
<dbReference type="GO" id="GO:0043565">
    <property type="term" value="F:sequence-specific DNA binding"/>
    <property type="evidence" value="ECO:0007669"/>
    <property type="project" value="InterPro"/>
</dbReference>
<dbReference type="EMBL" id="DVKS01000134">
    <property type="protein sequence ID" value="HIT41977.1"/>
    <property type="molecule type" value="Genomic_DNA"/>
</dbReference>
<evidence type="ECO:0000256" key="1">
    <source>
        <dbReference type="ARBA" id="ARBA00023015"/>
    </source>
</evidence>
<feature type="non-terminal residue" evidence="5">
    <location>
        <position position="1"/>
    </location>
</feature>
<keyword evidence="2" id="KW-0238">DNA-binding</keyword>
<evidence type="ECO:0000256" key="3">
    <source>
        <dbReference type="ARBA" id="ARBA00023163"/>
    </source>
</evidence>